<dbReference type="AlphaFoldDB" id="A0A0B7IDK8"/>
<evidence type="ECO:0000313" key="1">
    <source>
        <dbReference type="EMBL" id="CEN48067.1"/>
    </source>
</evidence>
<organism evidence="1 2">
    <name type="scientific">Capnocytophaga canis</name>
    <dbReference type="NCBI Taxonomy" id="1848903"/>
    <lineage>
        <taxon>Bacteria</taxon>
        <taxon>Pseudomonadati</taxon>
        <taxon>Bacteroidota</taxon>
        <taxon>Flavobacteriia</taxon>
        <taxon>Flavobacteriales</taxon>
        <taxon>Flavobacteriaceae</taxon>
        <taxon>Capnocytophaga</taxon>
    </lineage>
</organism>
<dbReference type="Pfam" id="PF14064">
    <property type="entry name" value="HmuY"/>
    <property type="match status" value="1"/>
</dbReference>
<proteinExistence type="predicted"/>
<name>A0A0B7IDK8_9FLAO</name>
<gene>
    <name evidence="1" type="ORF">CCAND38_540010</name>
</gene>
<sequence>MKKMFLLAGILATVMFVSCSKDEKKEEAPATSYQFKSTEKIEAKNIEAGKGRKKGERGTAFEDFLKFNFSENKIVEGDNWDIAFKGTTIIVNGGTPSDPKIKITGKGALYVTDGTLESVTSAEFEKLKQNSLNNFKEWATYTGHPTHLIKATPGKILVIRTHDEKFVKLRIDSYYQNKADLESEASHLTTKDKDGYFTFTFIKG</sequence>
<dbReference type="PROSITE" id="PS51257">
    <property type="entry name" value="PROKAR_LIPOPROTEIN"/>
    <property type="match status" value="1"/>
</dbReference>
<reference evidence="1 2" key="1">
    <citation type="submission" date="2015-01" db="EMBL/GenBank/DDBJ databases">
        <authorList>
            <person name="Xiang T."/>
            <person name="Song Y."/>
            <person name="Huang L."/>
            <person name="Wang B."/>
            <person name="Wu P."/>
        </authorList>
    </citation>
    <scope>NUCLEOTIDE SEQUENCE [LARGE SCALE GENOMIC DNA]</scope>
    <source>
        <strain evidence="1 2">CcD38</strain>
    </source>
</reference>
<protein>
    <recommendedName>
        <fullName evidence="3">HmuY protein</fullName>
    </recommendedName>
</protein>
<keyword evidence="2" id="KW-1185">Reference proteome</keyword>
<dbReference type="RefSeq" id="WP_042344801.1">
    <property type="nucleotide sequence ID" value="NZ_CDOI01000167.1"/>
</dbReference>
<dbReference type="Proteomes" id="UP000045051">
    <property type="component" value="Unassembled WGS sequence"/>
</dbReference>
<dbReference type="EMBL" id="CDOI01000167">
    <property type="protein sequence ID" value="CEN48067.1"/>
    <property type="molecule type" value="Genomic_DNA"/>
</dbReference>
<evidence type="ECO:0000313" key="2">
    <source>
        <dbReference type="Proteomes" id="UP000045051"/>
    </source>
</evidence>
<dbReference type="InterPro" id="IPR025921">
    <property type="entry name" value="HmuY"/>
</dbReference>
<dbReference type="CDD" id="cd12105">
    <property type="entry name" value="HmuY"/>
    <property type="match status" value="1"/>
</dbReference>
<accession>A0A0B7IDK8</accession>
<evidence type="ECO:0008006" key="3">
    <source>
        <dbReference type="Google" id="ProtNLM"/>
    </source>
</evidence>